<comment type="caution">
    <text evidence="1">The sequence shown here is derived from an EMBL/GenBank/DDBJ whole genome shotgun (WGS) entry which is preliminary data.</text>
</comment>
<dbReference type="Proteomes" id="UP000321393">
    <property type="component" value="Unassembled WGS sequence"/>
</dbReference>
<evidence type="ECO:0000313" key="2">
    <source>
        <dbReference type="EMBL" id="TYK17130.1"/>
    </source>
</evidence>
<proteinExistence type="predicted"/>
<dbReference type="EMBL" id="SSTD01008174">
    <property type="protein sequence ID" value="TYK17130.1"/>
    <property type="molecule type" value="Genomic_DNA"/>
</dbReference>
<protein>
    <submittedName>
        <fullName evidence="1">Ankyrin repeat-containing protein</fullName>
    </submittedName>
</protein>
<dbReference type="Proteomes" id="UP000321947">
    <property type="component" value="Unassembled WGS sequence"/>
</dbReference>
<accession>A0A5A7SRP0</accession>
<dbReference type="EMBL" id="SSTE01020983">
    <property type="protein sequence ID" value="KAA0033103.1"/>
    <property type="molecule type" value="Genomic_DNA"/>
</dbReference>
<gene>
    <name evidence="2" type="ORF">E5676_scaffold1032G00690</name>
    <name evidence="1" type="ORF">E6C27_scaffold269G002360</name>
</gene>
<name>A0A5A7SRP0_CUCMM</name>
<evidence type="ECO:0000313" key="3">
    <source>
        <dbReference type="Proteomes" id="UP000321393"/>
    </source>
</evidence>
<evidence type="ECO:0000313" key="1">
    <source>
        <dbReference type="EMBL" id="KAA0033103.1"/>
    </source>
</evidence>
<dbReference type="AlphaFoldDB" id="A0A5A7SRP0"/>
<reference evidence="3 4" key="1">
    <citation type="submission" date="2019-08" db="EMBL/GenBank/DDBJ databases">
        <title>Draft genome sequences of two oriental melons (Cucumis melo L. var makuwa).</title>
        <authorList>
            <person name="Kwon S.-Y."/>
        </authorList>
    </citation>
    <scope>NUCLEOTIDE SEQUENCE [LARGE SCALE GENOMIC DNA]</scope>
    <source>
        <strain evidence="4">cv. Chang Bougi</strain>
        <strain evidence="3">cv. SW 3</strain>
        <tissue evidence="1">Leaf</tissue>
    </source>
</reference>
<organism evidence="1 3">
    <name type="scientific">Cucumis melo var. makuwa</name>
    <name type="common">Oriental melon</name>
    <dbReference type="NCBI Taxonomy" id="1194695"/>
    <lineage>
        <taxon>Eukaryota</taxon>
        <taxon>Viridiplantae</taxon>
        <taxon>Streptophyta</taxon>
        <taxon>Embryophyta</taxon>
        <taxon>Tracheophyta</taxon>
        <taxon>Spermatophyta</taxon>
        <taxon>Magnoliopsida</taxon>
        <taxon>eudicotyledons</taxon>
        <taxon>Gunneridae</taxon>
        <taxon>Pentapetalae</taxon>
        <taxon>rosids</taxon>
        <taxon>fabids</taxon>
        <taxon>Cucurbitales</taxon>
        <taxon>Cucurbitaceae</taxon>
        <taxon>Benincaseae</taxon>
        <taxon>Cucumis</taxon>
    </lineage>
</organism>
<evidence type="ECO:0000313" key="4">
    <source>
        <dbReference type="Proteomes" id="UP000321947"/>
    </source>
</evidence>
<sequence length="115" mass="12945">MVQSSNSEEGDEIRIMISPVVEENTRKHYEASKVGSIQTLRKLIEEDKDMVQSVVIFCSDDIENPLHLNYNSPDELASSHGQCPPTNSSSLSFSKWRHGDGLSFAHKKYEYLLGS</sequence>